<dbReference type="EMBL" id="CP064750">
    <property type="protein sequence ID" value="QPC67578.1"/>
    <property type="molecule type" value="Genomic_DNA"/>
</dbReference>
<accession>A0A2T4H9P7</accession>
<feature type="region of interest" description="Disordered" evidence="1">
    <location>
        <begin position="19"/>
        <end position="50"/>
    </location>
</feature>
<dbReference type="Proteomes" id="UP000663297">
    <property type="component" value="Chromosome 4"/>
</dbReference>
<reference evidence="2 4" key="1">
    <citation type="submission" date="2018-02" db="EMBL/GenBank/DDBJ databases">
        <title>Fusarium culmorum secondary metabolites in fungal-bacterial-plant interactions.</title>
        <authorList>
            <person name="Schmidt R."/>
        </authorList>
    </citation>
    <scope>NUCLEOTIDE SEQUENCE [LARGE SCALE GENOMIC DNA]</scope>
    <source>
        <strain evidence="2 4">PV</strain>
    </source>
</reference>
<reference evidence="3" key="2">
    <citation type="submission" date="2020-11" db="EMBL/GenBank/DDBJ databases">
        <title>The chromosome-scale genome resource for two endophytic Fusarium species: F. culmorum and F. pseudograminearum.</title>
        <authorList>
            <person name="Yuan Z."/>
        </authorList>
    </citation>
    <scope>NUCLEOTIDE SEQUENCE</scope>
    <source>
        <strain evidence="3">Class2-1B</strain>
    </source>
</reference>
<gene>
    <name evidence="2" type="ORF">FCULG_00004745</name>
    <name evidence="3" type="ORF">HYE67_009809</name>
</gene>
<sequence length="79" mass="8754">MSHSGAPKMPAYLIHTCTSHRHSHDHRDQSLTLNLPKENSTTENSPPDRHRLQAGVTSIAETLRRARIKTGVSKISKCG</sequence>
<evidence type="ECO:0000313" key="4">
    <source>
        <dbReference type="Proteomes" id="UP000241587"/>
    </source>
</evidence>
<organism evidence="2 4">
    <name type="scientific">Fusarium culmorum</name>
    <dbReference type="NCBI Taxonomy" id="5516"/>
    <lineage>
        <taxon>Eukaryota</taxon>
        <taxon>Fungi</taxon>
        <taxon>Dikarya</taxon>
        <taxon>Ascomycota</taxon>
        <taxon>Pezizomycotina</taxon>
        <taxon>Sordariomycetes</taxon>
        <taxon>Hypocreomycetidae</taxon>
        <taxon>Hypocreales</taxon>
        <taxon>Nectriaceae</taxon>
        <taxon>Fusarium</taxon>
    </lineage>
</organism>
<name>A0A2T4H9P7_FUSCU</name>
<keyword evidence="4" id="KW-1185">Reference proteome</keyword>
<evidence type="ECO:0000256" key="1">
    <source>
        <dbReference type="SAM" id="MobiDB-lite"/>
    </source>
</evidence>
<dbReference type="AlphaFoldDB" id="A0A2T4H9P7"/>
<feature type="compositionally biased region" description="Polar residues" evidence="1">
    <location>
        <begin position="30"/>
        <end position="45"/>
    </location>
</feature>
<evidence type="ECO:0000313" key="3">
    <source>
        <dbReference type="EMBL" id="QPC67578.1"/>
    </source>
</evidence>
<protein>
    <submittedName>
        <fullName evidence="2">Uncharacterized protein</fullName>
    </submittedName>
</protein>
<proteinExistence type="predicted"/>
<dbReference type="Proteomes" id="UP000241587">
    <property type="component" value="Unassembled WGS sequence"/>
</dbReference>
<evidence type="ECO:0000313" key="2">
    <source>
        <dbReference type="EMBL" id="PTD12526.1"/>
    </source>
</evidence>
<dbReference type="EMBL" id="PVEM01000001">
    <property type="protein sequence ID" value="PTD12526.1"/>
    <property type="molecule type" value="Genomic_DNA"/>
</dbReference>